<sequence length="161" mass="18273">MQERFTKPYYLDKGPTRCLRYVVGTVSEEMPMGPGITHRQDETCMEGQVLRTKLFASGIGMRAKGRESGSTQIYYRGSLRASTWRSSRSIKRGIRRDGMWILSQQSSGAEDDEDDGGCCFQRLRCFRLAHEAGPLRRRFHLPLLFPSIDAPSINIIDPPSL</sequence>
<evidence type="ECO:0000313" key="2">
    <source>
        <dbReference type="Proteomes" id="UP001060085"/>
    </source>
</evidence>
<protein>
    <submittedName>
        <fullName evidence="1">Uncharacterized protein</fullName>
    </submittedName>
</protein>
<gene>
    <name evidence="1" type="ORF">M9H77_03985</name>
</gene>
<comment type="caution">
    <text evidence="1">The sequence shown here is derived from an EMBL/GenBank/DDBJ whole genome shotgun (WGS) entry which is preliminary data.</text>
</comment>
<organism evidence="1 2">
    <name type="scientific">Catharanthus roseus</name>
    <name type="common">Madagascar periwinkle</name>
    <name type="synonym">Vinca rosea</name>
    <dbReference type="NCBI Taxonomy" id="4058"/>
    <lineage>
        <taxon>Eukaryota</taxon>
        <taxon>Viridiplantae</taxon>
        <taxon>Streptophyta</taxon>
        <taxon>Embryophyta</taxon>
        <taxon>Tracheophyta</taxon>
        <taxon>Spermatophyta</taxon>
        <taxon>Magnoliopsida</taxon>
        <taxon>eudicotyledons</taxon>
        <taxon>Gunneridae</taxon>
        <taxon>Pentapetalae</taxon>
        <taxon>asterids</taxon>
        <taxon>lamiids</taxon>
        <taxon>Gentianales</taxon>
        <taxon>Apocynaceae</taxon>
        <taxon>Rauvolfioideae</taxon>
        <taxon>Vinceae</taxon>
        <taxon>Catharanthinae</taxon>
        <taxon>Catharanthus</taxon>
    </lineage>
</organism>
<proteinExistence type="predicted"/>
<evidence type="ECO:0000313" key="1">
    <source>
        <dbReference type="EMBL" id="KAI5682757.1"/>
    </source>
</evidence>
<keyword evidence="2" id="KW-1185">Reference proteome</keyword>
<dbReference type="Proteomes" id="UP001060085">
    <property type="component" value="Linkage Group LG01"/>
</dbReference>
<name>A0ACC0CD10_CATRO</name>
<accession>A0ACC0CD10</accession>
<reference evidence="2" key="1">
    <citation type="journal article" date="2023" name="Nat. Plants">
        <title>Single-cell RNA sequencing provides a high-resolution roadmap for understanding the multicellular compartmentation of specialized metabolism.</title>
        <authorList>
            <person name="Sun S."/>
            <person name="Shen X."/>
            <person name="Li Y."/>
            <person name="Li Y."/>
            <person name="Wang S."/>
            <person name="Li R."/>
            <person name="Zhang H."/>
            <person name="Shen G."/>
            <person name="Guo B."/>
            <person name="Wei J."/>
            <person name="Xu J."/>
            <person name="St-Pierre B."/>
            <person name="Chen S."/>
            <person name="Sun C."/>
        </authorList>
    </citation>
    <scope>NUCLEOTIDE SEQUENCE [LARGE SCALE GENOMIC DNA]</scope>
</reference>
<dbReference type="EMBL" id="CM044701">
    <property type="protein sequence ID" value="KAI5682757.1"/>
    <property type="molecule type" value="Genomic_DNA"/>
</dbReference>